<dbReference type="EMBL" id="KV429228">
    <property type="protein sequence ID" value="KZT63165.1"/>
    <property type="molecule type" value="Genomic_DNA"/>
</dbReference>
<dbReference type="STRING" id="1314783.A0A165KI34"/>
<name>A0A165KI34_9APHY</name>
<feature type="non-terminal residue" evidence="2">
    <location>
        <position position="1"/>
    </location>
</feature>
<keyword evidence="3" id="KW-1185">Reference proteome</keyword>
<evidence type="ECO:0000256" key="1">
    <source>
        <dbReference type="SAM" id="MobiDB-lite"/>
    </source>
</evidence>
<sequence>LPGVRAFADRAFENLLVAHDAIIESRIVQTTQANRRRRAEAPTDGSPTPFEVGNLVYLSTQNLSLPKGRANKLTPRYVGPYRVLKAHPD</sequence>
<dbReference type="AlphaFoldDB" id="A0A165KI34"/>
<dbReference type="OrthoDB" id="3227343at2759"/>
<evidence type="ECO:0000313" key="3">
    <source>
        <dbReference type="Proteomes" id="UP000076727"/>
    </source>
</evidence>
<evidence type="ECO:0008006" key="4">
    <source>
        <dbReference type="Google" id="ProtNLM"/>
    </source>
</evidence>
<gene>
    <name evidence="2" type="ORF">DAEQUDRAFT_644407</name>
</gene>
<organism evidence="2 3">
    <name type="scientific">Daedalea quercina L-15889</name>
    <dbReference type="NCBI Taxonomy" id="1314783"/>
    <lineage>
        <taxon>Eukaryota</taxon>
        <taxon>Fungi</taxon>
        <taxon>Dikarya</taxon>
        <taxon>Basidiomycota</taxon>
        <taxon>Agaricomycotina</taxon>
        <taxon>Agaricomycetes</taxon>
        <taxon>Polyporales</taxon>
        <taxon>Fomitopsis</taxon>
    </lineage>
</organism>
<accession>A0A165KI34</accession>
<dbReference type="Proteomes" id="UP000076727">
    <property type="component" value="Unassembled WGS sequence"/>
</dbReference>
<reference evidence="2 3" key="1">
    <citation type="journal article" date="2016" name="Mol. Biol. Evol.">
        <title>Comparative Genomics of Early-Diverging Mushroom-Forming Fungi Provides Insights into the Origins of Lignocellulose Decay Capabilities.</title>
        <authorList>
            <person name="Nagy L.G."/>
            <person name="Riley R."/>
            <person name="Tritt A."/>
            <person name="Adam C."/>
            <person name="Daum C."/>
            <person name="Floudas D."/>
            <person name="Sun H."/>
            <person name="Yadav J.S."/>
            <person name="Pangilinan J."/>
            <person name="Larsson K.H."/>
            <person name="Matsuura K."/>
            <person name="Barry K."/>
            <person name="Labutti K."/>
            <person name="Kuo R."/>
            <person name="Ohm R.A."/>
            <person name="Bhattacharya S.S."/>
            <person name="Shirouzu T."/>
            <person name="Yoshinaga Y."/>
            <person name="Martin F.M."/>
            <person name="Grigoriev I.V."/>
            <person name="Hibbett D.S."/>
        </authorList>
    </citation>
    <scope>NUCLEOTIDE SEQUENCE [LARGE SCALE GENOMIC DNA]</scope>
    <source>
        <strain evidence="2 3">L-15889</strain>
    </source>
</reference>
<evidence type="ECO:0000313" key="2">
    <source>
        <dbReference type="EMBL" id="KZT63165.1"/>
    </source>
</evidence>
<proteinExistence type="predicted"/>
<feature type="non-terminal residue" evidence="2">
    <location>
        <position position="89"/>
    </location>
</feature>
<protein>
    <recommendedName>
        <fullName evidence="4">DNA/RNA polymerase</fullName>
    </recommendedName>
</protein>
<feature type="region of interest" description="Disordered" evidence="1">
    <location>
        <begin position="31"/>
        <end position="50"/>
    </location>
</feature>